<keyword evidence="2" id="KW-0378">Hydrolase</keyword>
<evidence type="ECO:0000313" key="3">
    <source>
        <dbReference type="Proteomes" id="UP001304340"/>
    </source>
</evidence>
<dbReference type="InterPro" id="IPR050228">
    <property type="entry name" value="Carboxylesterase_BioH"/>
</dbReference>
<dbReference type="PANTHER" id="PTHR43194:SF5">
    <property type="entry name" value="PIMELOYL-[ACYL-CARRIER PROTEIN] METHYL ESTER ESTERASE"/>
    <property type="match status" value="1"/>
</dbReference>
<dbReference type="Pfam" id="PF12697">
    <property type="entry name" value="Abhydrolase_6"/>
    <property type="match status" value="1"/>
</dbReference>
<gene>
    <name evidence="2" type="ORF">SANBI_002871</name>
</gene>
<dbReference type="PRINTS" id="PR00111">
    <property type="entry name" value="ABHYDROLASE"/>
</dbReference>
<dbReference type="Gene3D" id="3.40.50.1820">
    <property type="entry name" value="alpha/beta hydrolase"/>
    <property type="match status" value="1"/>
</dbReference>
<evidence type="ECO:0000259" key="1">
    <source>
        <dbReference type="Pfam" id="PF12697"/>
    </source>
</evidence>
<keyword evidence="3" id="KW-1185">Reference proteome</keyword>
<dbReference type="SUPFAM" id="SSF53474">
    <property type="entry name" value="alpha/beta-Hydrolases"/>
    <property type="match status" value="1"/>
</dbReference>
<dbReference type="InterPro" id="IPR029058">
    <property type="entry name" value="AB_hydrolase_fold"/>
</dbReference>
<dbReference type="EMBL" id="CP138359">
    <property type="protein sequence ID" value="WPF81571.1"/>
    <property type="molecule type" value="Genomic_DNA"/>
</dbReference>
<evidence type="ECO:0000313" key="2">
    <source>
        <dbReference type="EMBL" id="WPF81571.1"/>
    </source>
</evidence>
<dbReference type="InterPro" id="IPR000073">
    <property type="entry name" value="AB_hydrolase_1"/>
</dbReference>
<dbReference type="KEGG" id="sbil:SANBI_002871"/>
<accession>A0AAF1BXC4</accession>
<dbReference type="Proteomes" id="UP001304340">
    <property type="component" value="Chromosome"/>
</dbReference>
<sequence length="254" mass="26793">MVDVPTAPGVQAGLPVVLVHGIRTSSTMWRAQVASLEAAGRRVRAVDLPGHGTRLGEPFTLDACDAVIAEAVDDLGGEVLLVGLSLGGFLSVEFADKHPDAVRGLVAAGCCTDPRVPLRAAWARLSRWIERTPDSGARLNAFVVRAALSPQAQDDIAAGGFALRVMSEALDAVGGLDPLGSLPRSRCPVWLVNGALDHFRTQQAAFRRAAERSGQPVRTVVVPRARHLVSLDAPVAFTRVVLEALEAVDPSARP</sequence>
<proteinExistence type="predicted"/>
<dbReference type="RefSeq" id="WP_319156202.1">
    <property type="nucleotide sequence ID" value="NZ_CP138359.1"/>
</dbReference>
<reference evidence="3" key="1">
    <citation type="submission" date="2023-11" db="EMBL/GenBank/DDBJ databases">
        <authorList>
            <person name="Helweg L.P."/>
            <person name="Kiel A."/>
            <person name="Hitz F."/>
            <person name="Ruckert-Reed C."/>
            <person name="Busche T."/>
            <person name="Kaltschmidt B."/>
            <person name="Kaltschmidt C."/>
        </authorList>
    </citation>
    <scope>NUCLEOTIDE SEQUENCE [LARGE SCALE GENOMIC DNA]</scope>
    <source>
        <strain evidence="3">4.1</strain>
    </source>
</reference>
<organism evidence="2 3">
    <name type="scientific">Sanguibacter biliveldensis</name>
    <dbReference type="NCBI Taxonomy" id="3030830"/>
    <lineage>
        <taxon>Bacteria</taxon>
        <taxon>Bacillati</taxon>
        <taxon>Actinomycetota</taxon>
        <taxon>Actinomycetes</taxon>
        <taxon>Micrococcales</taxon>
        <taxon>Sanguibacteraceae</taxon>
        <taxon>Sanguibacter</taxon>
    </lineage>
</organism>
<dbReference type="PANTHER" id="PTHR43194">
    <property type="entry name" value="HYDROLASE ALPHA/BETA FOLD FAMILY"/>
    <property type="match status" value="1"/>
</dbReference>
<protein>
    <submittedName>
        <fullName evidence="2">Alpha/beta hydrolase</fullName>
    </submittedName>
</protein>
<dbReference type="GO" id="GO:0016787">
    <property type="term" value="F:hydrolase activity"/>
    <property type="evidence" value="ECO:0007669"/>
    <property type="project" value="UniProtKB-KW"/>
</dbReference>
<name>A0AAF1BXC4_9MICO</name>
<dbReference type="AlphaFoldDB" id="A0AAF1BXC4"/>
<feature type="domain" description="AB hydrolase-1" evidence="1">
    <location>
        <begin position="16"/>
        <end position="237"/>
    </location>
</feature>